<feature type="region of interest" description="Disordered" evidence="1">
    <location>
        <begin position="31"/>
        <end position="56"/>
    </location>
</feature>
<evidence type="ECO:0000313" key="3">
    <source>
        <dbReference type="Proteomes" id="UP001311232"/>
    </source>
</evidence>
<organism evidence="2 3">
    <name type="scientific">Crenichthys baileyi</name>
    <name type="common">White River springfish</name>
    <dbReference type="NCBI Taxonomy" id="28760"/>
    <lineage>
        <taxon>Eukaryota</taxon>
        <taxon>Metazoa</taxon>
        <taxon>Chordata</taxon>
        <taxon>Craniata</taxon>
        <taxon>Vertebrata</taxon>
        <taxon>Euteleostomi</taxon>
        <taxon>Actinopterygii</taxon>
        <taxon>Neopterygii</taxon>
        <taxon>Teleostei</taxon>
        <taxon>Neoteleostei</taxon>
        <taxon>Acanthomorphata</taxon>
        <taxon>Ovalentaria</taxon>
        <taxon>Atherinomorphae</taxon>
        <taxon>Cyprinodontiformes</taxon>
        <taxon>Goodeidae</taxon>
        <taxon>Crenichthys</taxon>
    </lineage>
</organism>
<feature type="non-terminal residue" evidence="2">
    <location>
        <position position="56"/>
    </location>
</feature>
<protein>
    <submittedName>
        <fullName evidence="2">Uncharacterized protein</fullName>
    </submittedName>
</protein>
<gene>
    <name evidence="2" type="ORF">CRENBAI_007898</name>
</gene>
<name>A0AAV9QY13_9TELE</name>
<comment type="caution">
    <text evidence="2">The sequence shown here is derived from an EMBL/GenBank/DDBJ whole genome shotgun (WGS) entry which is preliminary data.</text>
</comment>
<evidence type="ECO:0000256" key="1">
    <source>
        <dbReference type="SAM" id="MobiDB-lite"/>
    </source>
</evidence>
<evidence type="ECO:0000313" key="2">
    <source>
        <dbReference type="EMBL" id="KAK5600890.1"/>
    </source>
</evidence>
<dbReference type="Proteomes" id="UP001311232">
    <property type="component" value="Unassembled WGS sequence"/>
</dbReference>
<accession>A0AAV9QY13</accession>
<dbReference type="EMBL" id="JAHHUM010002758">
    <property type="protein sequence ID" value="KAK5600890.1"/>
    <property type="molecule type" value="Genomic_DNA"/>
</dbReference>
<proteinExistence type="predicted"/>
<keyword evidence="3" id="KW-1185">Reference proteome</keyword>
<dbReference type="AlphaFoldDB" id="A0AAV9QY13"/>
<reference evidence="2 3" key="1">
    <citation type="submission" date="2021-06" db="EMBL/GenBank/DDBJ databases">
        <authorList>
            <person name="Palmer J.M."/>
        </authorList>
    </citation>
    <scope>NUCLEOTIDE SEQUENCE [LARGE SCALE GENOMIC DNA]</scope>
    <source>
        <strain evidence="2 3">MEX-2019</strain>
        <tissue evidence="2">Muscle</tissue>
    </source>
</reference>
<sequence length="56" mass="6347">MQPDKPILLVLTDREPKQRLTCLKEQILEPITKRDNMTEPHQPATAARDTGKPADP</sequence>